<dbReference type="SUPFAM" id="SSF52047">
    <property type="entry name" value="RNI-like"/>
    <property type="match status" value="1"/>
</dbReference>
<dbReference type="Proteomes" id="UP000243499">
    <property type="component" value="Chromosome 2"/>
</dbReference>
<dbReference type="EMBL" id="CM008047">
    <property type="protein sequence ID" value="PAN12385.1"/>
    <property type="molecule type" value="Genomic_DNA"/>
</dbReference>
<dbReference type="InterPro" id="IPR032675">
    <property type="entry name" value="LRR_dom_sf"/>
</dbReference>
<dbReference type="SUPFAM" id="SSF81383">
    <property type="entry name" value="F-box domain"/>
    <property type="match status" value="1"/>
</dbReference>
<dbReference type="Gene3D" id="3.80.10.10">
    <property type="entry name" value="Ribonuclease Inhibitor"/>
    <property type="match status" value="1"/>
</dbReference>
<proteinExistence type="predicted"/>
<organism evidence="2">
    <name type="scientific">Panicum hallii</name>
    <dbReference type="NCBI Taxonomy" id="206008"/>
    <lineage>
        <taxon>Eukaryota</taxon>
        <taxon>Viridiplantae</taxon>
        <taxon>Streptophyta</taxon>
        <taxon>Embryophyta</taxon>
        <taxon>Tracheophyta</taxon>
        <taxon>Spermatophyta</taxon>
        <taxon>Magnoliopsida</taxon>
        <taxon>Liliopsida</taxon>
        <taxon>Poales</taxon>
        <taxon>Poaceae</taxon>
        <taxon>PACMAD clade</taxon>
        <taxon>Panicoideae</taxon>
        <taxon>Panicodae</taxon>
        <taxon>Paniceae</taxon>
        <taxon>Panicinae</taxon>
        <taxon>Panicum</taxon>
        <taxon>Panicum sect. Panicum</taxon>
    </lineage>
</organism>
<name>A0A2S3GZH3_9POAL</name>
<gene>
    <name evidence="2" type="ORF">PAHAL_2G264500</name>
</gene>
<dbReference type="AlphaFoldDB" id="A0A2S3GZH3"/>
<dbReference type="Pfam" id="PF23622">
    <property type="entry name" value="LRR_At1g61320_AtMIF1"/>
    <property type="match status" value="1"/>
</dbReference>
<dbReference type="PANTHER" id="PTHR34145">
    <property type="entry name" value="OS02G0105600 PROTEIN"/>
    <property type="match status" value="1"/>
</dbReference>
<dbReference type="InterPro" id="IPR036047">
    <property type="entry name" value="F-box-like_dom_sf"/>
</dbReference>
<dbReference type="Gramene" id="PAN12385">
    <property type="protein sequence ID" value="PAN12385"/>
    <property type="gene ID" value="PAHAL_2G264500"/>
</dbReference>
<accession>A0A2S3GZH3</accession>
<feature type="domain" description="At1g61320/AtMIF1 LRR" evidence="1">
    <location>
        <begin position="86"/>
        <end position="465"/>
    </location>
</feature>
<dbReference type="InterPro" id="IPR053772">
    <property type="entry name" value="At1g61320/At1g61330-like"/>
</dbReference>
<dbReference type="PANTHER" id="PTHR34145:SF52">
    <property type="entry name" value="OS02G0105800 PROTEIN"/>
    <property type="match status" value="1"/>
</dbReference>
<reference evidence="2" key="1">
    <citation type="submission" date="2018-04" db="EMBL/GenBank/DDBJ databases">
        <title>WGS assembly of Panicum hallii.</title>
        <authorList>
            <person name="Lovell J."/>
            <person name="Jenkins J."/>
            <person name="Lowry D."/>
            <person name="Mamidi S."/>
            <person name="Sreedasyam A."/>
            <person name="Weng X."/>
            <person name="Barry K."/>
            <person name="Bonette J."/>
            <person name="Campitelli B."/>
            <person name="Daum C."/>
            <person name="Gordon S."/>
            <person name="Gould B."/>
            <person name="Lipzen A."/>
            <person name="Macqueen A."/>
            <person name="Palacio-Mejia J."/>
            <person name="Plott C."/>
            <person name="Shakirov E."/>
            <person name="Shu S."/>
            <person name="Yoshinaga Y."/>
            <person name="Zane M."/>
            <person name="Rokhsar D."/>
            <person name="Grimwood J."/>
            <person name="Schmutz J."/>
            <person name="Juenger T."/>
        </authorList>
    </citation>
    <scope>NUCLEOTIDE SEQUENCE [LARGE SCALE GENOMIC DNA]</scope>
    <source>
        <strain evidence="2">FIL2</strain>
    </source>
</reference>
<evidence type="ECO:0000259" key="1">
    <source>
        <dbReference type="Pfam" id="PF23622"/>
    </source>
</evidence>
<sequence length="470" mass="53235">MSYVGCATGDPDSRHGETLSYLIPCLPEDIWCHIHSLMPMRAAARAACLSRAFQRSWRCYPNLTLTWPMLRPKLRSEELTWNIDRILRNHLGIGLKTLELNLGGEYSTFSYVDSWLQAAVTPGIENLNLMLYKKYNFPCSLFSDGVRKSIRDLQLHTCVFRPTSELGPLRRLTSLGLSSVRITGDELECLLFNSLALEQLDLYSCKEIIFLKIPCVLQQLSHLTVVGCYRLQVIECKAPNLSYMEYSGEKVNLSLVHSLKMKRLDMHHPDVICYARAELPSIMPNLETLEIGSEIEVVNTPMLLTKFLYLKHLTIQIGVKTFPQPYDYFSLVSFFVSSPSLETLLLEAAPDDVKHESVFGSSSDLRQLPEHQHNCLKIVEIRGFSSAKSLVELTCCIVKNAVSLERLILDILPYPERCFGEANITCWPISNAALEEASRMVAAIKMYIEDKVAPTTELIVLEPCARCHPR</sequence>
<protein>
    <recommendedName>
        <fullName evidence="1">At1g61320/AtMIF1 LRR domain-containing protein</fullName>
    </recommendedName>
</protein>
<dbReference type="InterPro" id="IPR055357">
    <property type="entry name" value="LRR_At1g61320_AtMIF1"/>
</dbReference>
<evidence type="ECO:0000313" key="2">
    <source>
        <dbReference type="EMBL" id="PAN12385.1"/>
    </source>
</evidence>